<dbReference type="EMBL" id="EQ962654">
    <property type="protein sequence ID" value="EED19576.1"/>
    <property type="molecule type" value="Genomic_DNA"/>
</dbReference>
<dbReference type="InParanoid" id="B8M7M3"/>
<reference evidence="2" key="1">
    <citation type="journal article" date="2015" name="Genome Announc.">
        <title>Genome sequence of the AIDS-associated pathogen Penicillium marneffei (ATCC18224) and its near taxonomic relative Talaromyces stipitatus (ATCC10500).</title>
        <authorList>
            <person name="Nierman W.C."/>
            <person name="Fedorova-Abrams N.D."/>
            <person name="Andrianopoulos A."/>
        </authorList>
    </citation>
    <scope>NUCLEOTIDE SEQUENCE [LARGE SCALE GENOMIC DNA]</scope>
    <source>
        <strain evidence="2">ATCC 10500 / CBS 375.48 / QM 6759 / NRRL 1006</strain>
    </source>
</reference>
<evidence type="ECO:0000313" key="1">
    <source>
        <dbReference type="EMBL" id="EED19576.1"/>
    </source>
</evidence>
<dbReference type="Proteomes" id="UP000001745">
    <property type="component" value="Unassembled WGS sequence"/>
</dbReference>
<dbReference type="RefSeq" id="XP_002480010.1">
    <property type="nucleotide sequence ID" value="XM_002479965.1"/>
</dbReference>
<sequence length="212" mass="23835">MAEDLFTDGDASLPQTTDPWADNSLYAPALGNLGYSPGSSFSPSPYRILPQEPSDRLGFLPLDEWDESGEYDVQSPQYVSYTIEWKLSLNHKKVGGETAKDLIIAPSDYWVKSLKKAVEDMLQTTQKRGQRVRPVEAQLCKWSNLLHIGKKLTVSINFKYQRDTNNHDPVLRTRKDKKRGRVTATTTMLAEREEDIAAEEVSGATLQLESSV</sequence>
<protein>
    <submittedName>
        <fullName evidence="1">Uncharacterized protein</fullName>
    </submittedName>
</protein>
<organism evidence="1 2">
    <name type="scientific">Talaromyces stipitatus (strain ATCC 10500 / CBS 375.48 / QM 6759 / NRRL 1006)</name>
    <name type="common">Penicillium stipitatum</name>
    <dbReference type="NCBI Taxonomy" id="441959"/>
    <lineage>
        <taxon>Eukaryota</taxon>
        <taxon>Fungi</taxon>
        <taxon>Dikarya</taxon>
        <taxon>Ascomycota</taxon>
        <taxon>Pezizomycotina</taxon>
        <taxon>Eurotiomycetes</taxon>
        <taxon>Eurotiomycetidae</taxon>
        <taxon>Eurotiales</taxon>
        <taxon>Trichocomaceae</taxon>
        <taxon>Talaromyces</taxon>
        <taxon>Talaromyces sect. Talaromyces</taxon>
    </lineage>
</organism>
<evidence type="ECO:0000313" key="2">
    <source>
        <dbReference type="Proteomes" id="UP000001745"/>
    </source>
</evidence>
<dbReference type="HOGENOM" id="CLU_1300419_0_0_1"/>
<dbReference type="OMA" id="EREAHIM"/>
<dbReference type="PhylomeDB" id="B8M7M3"/>
<dbReference type="VEuPathDB" id="FungiDB:TSTA_028590"/>
<accession>B8M7M3</accession>
<dbReference type="AlphaFoldDB" id="B8M7M3"/>
<keyword evidence="2" id="KW-1185">Reference proteome</keyword>
<proteinExistence type="predicted"/>
<name>B8M7M3_TALSN</name>
<gene>
    <name evidence="1" type="ORF">TSTA_028590</name>
</gene>
<dbReference type="OrthoDB" id="4232626at2759"/>
<dbReference type="STRING" id="441959.B8M7M3"/>
<dbReference type="GeneID" id="8108375"/>